<protein>
    <submittedName>
        <fullName evidence="1">Uncharacterized protein</fullName>
    </submittedName>
</protein>
<sequence length="200" mass="21645">MQLPQVGRYRLGQFRAGAVEELVAEARLGNGFSQRGLGFRGGMAEVSLERLVLRAQRVFVDVAVLDDQRTDARGLPQRQAQADLRAEIVQIQGEARHFQTLAELLQEIGVAVEVVGEILRRAAVAAAGKIRREQAPAVGQARQQVAIGIRRAGIAVRQQQDLGIGRAGFAIEHGRCTELQALVRNQALHDGPPSAAEHLG</sequence>
<gene>
    <name evidence="1" type="ORF">NM961_05725</name>
</gene>
<reference evidence="1" key="1">
    <citation type="submission" date="2022-07" db="EMBL/GenBank/DDBJ databases">
        <title>Tahibacter sp., a new gammaproteobacterium isolated from the silt sample collected at pig farm.</title>
        <authorList>
            <person name="Chen H."/>
        </authorList>
    </citation>
    <scope>NUCLEOTIDE SEQUENCE</scope>
    <source>
        <strain evidence="1">P2K</strain>
    </source>
</reference>
<name>A0ABT1QPJ6_9GAMM</name>
<dbReference type="EMBL" id="JANFQO010000004">
    <property type="protein sequence ID" value="MCQ4164206.1"/>
    <property type="molecule type" value="Genomic_DNA"/>
</dbReference>
<comment type="caution">
    <text evidence="1">The sequence shown here is derived from an EMBL/GenBank/DDBJ whole genome shotgun (WGS) entry which is preliminary data.</text>
</comment>
<keyword evidence="2" id="KW-1185">Reference proteome</keyword>
<proteinExistence type="predicted"/>
<evidence type="ECO:0000313" key="1">
    <source>
        <dbReference type="EMBL" id="MCQ4164206.1"/>
    </source>
</evidence>
<organism evidence="1 2">
    <name type="scientific">Tahibacter harae</name>
    <dbReference type="NCBI Taxonomy" id="2963937"/>
    <lineage>
        <taxon>Bacteria</taxon>
        <taxon>Pseudomonadati</taxon>
        <taxon>Pseudomonadota</taxon>
        <taxon>Gammaproteobacteria</taxon>
        <taxon>Lysobacterales</taxon>
        <taxon>Rhodanobacteraceae</taxon>
        <taxon>Tahibacter</taxon>
    </lineage>
</organism>
<evidence type="ECO:0000313" key="2">
    <source>
        <dbReference type="Proteomes" id="UP001165498"/>
    </source>
</evidence>
<dbReference type="Proteomes" id="UP001165498">
    <property type="component" value="Unassembled WGS sequence"/>
</dbReference>
<accession>A0ABT1QPJ6</accession>